<feature type="domain" description="AB hydrolase-1" evidence="3">
    <location>
        <begin position="29"/>
        <end position="305"/>
    </location>
</feature>
<dbReference type="InterPro" id="IPR000073">
    <property type="entry name" value="AB_hydrolase_1"/>
</dbReference>
<dbReference type="Pfam" id="PF00561">
    <property type="entry name" value="Abhydrolase_1"/>
    <property type="match status" value="1"/>
</dbReference>
<dbReference type="SUPFAM" id="SSF53474">
    <property type="entry name" value="alpha/beta-Hydrolases"/>
    <property type="match status" value="1"/>
</dbReference>
<gene>
    <name evidence="4" type="ORF">PsYK624_109110</name>
</gene>
<dbReference type="AlphaFoldDB" id="A0A9P3GJI3"/>
<evidence type="ECO:0000256" key="2">
    <source>
        <dbReference type="ARBA" id="ARBA00038334"/>
    </source>
</evidence>
<name>A0A9P3GJI3_9APHY</name>
<dbReference type="PANTHER" id="PTHR43329">
    <property type="entry name" value="EPOXIDE HYDROLASE"/>
    <property type="match status" value="1"/>
</dbReference>
<evidence type="ECO:0000259" key="3">
    <source>
        <dbReference type="Pfam" id="PF00561"/>
    </source>
</evidence>
<dbReference type="Gene3D" id="3.40.50.1820">
    <property type="entry name" value="alpha/beta hydrolase"/>
    <property type="match status" value="1"/>
</dbReference>
<dbReference type="OrthoDB" id="408373at2759"/>
<organism evidence="4 5">
    <name type="scientific">Phanerochaete sordida</name>
    <dbReference type="NCBI Taxonomy" id="48140"/>
    <lineage>
        <taxon>Eukaryota</taxon>
        <taxon>Fungi</taxon>
        <taxon>Dikarya</taxon>
        <taxon>Basidiomycota</taxon>
        <taxon>Agaricomycotina</taxon>
        <taxon>Agaricomycetes</taxon>
        <taxon>Polyporales</taxon>
        <taxon>Phanerochaetaceae</taxon>
        <taxon>Phanerochaete</taxon>
    </lineage>
</organism>
<proteinExistence type="inferred from homology"/>
<protein>
    <submittedName>
        <fullName evidence="4">Alpha/beta hydrolase</fullName>
    </submittedName>
</protein>
<dbReference type="EMBL" id="BPQB01000042">
    <property type="protein sequence ID" value="GJE94740.1"/>
    <property type="molecule type" value="Genomic_DNA"/>
</dbReference>
<keyword evidence="1 4" id="KW-0378">Hydrolase</keyword>
<accession>A0A9P3GJI3</accession>
<dbReference type="GO" id="GO:0016787">
    <property type="term" value="F:hydrolase activity"/>
    <property type="evidence" value="ECO:0007669"/>
    <property type="project" value="UniProtKB-KW"/>
</dbReference>
<evidence type="ECO:0000313" key="4">
    <source>
        <dbReference type="EMBL" id="GJE94740.1"/>
    </source>
</evidence>
<sequence length="323" mass="35443">MDAANYRTLTVSRGFAYNVYHAPAAPGQPTLLLLHGFPSTSYDWHRQVPFFQSRGVGVVAPDLLGAGASAKPSDPLAFRQNAMAHDVVELLDALGLHRVVGVGHDWGSVLLSRLSMLHQDRFAGCVWLGLGFLPVVVSRVEDNPDKPSAGPIVPAYWEFFIRKDAGEAIRQNADSFLQLVYAQDPACWSTYLLTKGKTAELVENGTLLGRADWLSDEEYEQLKRDLVSHGVGSSLLWYTCEYSGGNREDNSQISTDAFEIKVPALYVGASKDVVAVESFSLPLMQKYATNLQTASLPAGHWVQVECADELNSIIEKWLSTISL</sequence>
<comment type="caution">
    <text evidence="4">The sequence shown here is derived from an EMBL/GenBank/DDBJ whole genome shotgun (WGS) entry which is preliminary data.</text>
</comment>
<reference evidence="4 5" key="1">
    <citation type="submission" date="2021-08" db="EMBL/GenBank/DDBJ databases">
        <title>Draft Genome Sequence of Phanerochaete sordida strain YK-624.</title>
        <authorList>
            <person name="Mori T."/>
            <person name="Dohra H."/>
            <person name="Suzuki T."/>
            <person name="Kawagishi H."/>
            <person name="Hirai H."/>
        </authorList>
    </citation>
    <scope>NUCLEOTIDE SEQUENCE [LARGE SCALE GENOMIC DNA]</scope>
    <source>
        <strain evidence="4 5">YK-624</strain>
    </source>
</reference>
<keyword evidence="5" id="KW-1185">Reference proteome</keyword>
<evidence type="ECO:0000256" key="1">
    <source>
        <dbReference type="ARBA" id="ARBA00022801"/>
    </source>
</evidence>
<dbReference type="PRINTS" id="PR00412">
    <property type="entry name" value="EPOXHYDRLASE"/>
</dbReference>
<dbReference type="Proteomes" id="UP000703269">
    <property type="component" value="Unassembled WGS sequence"/>
</dbReference>
<dbReference type="InterPro" id="IPR000639">
    <property type="entry name" value="Epox_hydrolase-like"/>
</dbReference>
<evidence type="ECO:0000313" key="5">
    <source>
        <dbReference type="Proteomes" id="UP000703269"/>
    </source>
</evidence>
<dbReference type="InterPro" id="IPR029058">
    <property type="entry name" value="AB_hydrolase_fold"/>
</dbReference>
<comment type="similarity">
    <text evidence="2">Belongs to the AB hydrolase superfamily. Epoxide hydrolase family.</text>
</comment>